<organism evidence="3 4">
    <name type="scientific">Alkalibacterium pelagium</name>
    <dbReference type="NCBI Taxonomy" id="426702"/>
    <lineage>
        <taxon>Bacteria</taxon>
        <taxon>Bacillati</taxon>
        <taxon>Bacillota</taxon>
        <taxon>Bacilli</taxon>
        <taxon>Lactobacillales</taxon>
        <taxon>Carnobacteriaceae</taxon>
        <taxon>Alkalibacterium</taxon>
    </lineage>
</organism>
<accession>A0A1H7KH25</accession>
<feature type="domain" description="VOC" evidence="2">
    <location>
        <begin position="4"/>
        <end position="121"/>
    </location>
</feature>
<sequence>MIKGIHHKGYHVVDMEKTLDFYCGKLGFERAFDLDTDEGDPWIVYVKVADQSFLEFFYDGSVEKKNQLNHICFVVDDIDGEAERIKEQGIPFVQEVSKGKDNNYQFWIQDPDGNYLEFMQLEPDSPQMNS</sequence>
<dbReference type="PROSITE" id="PS51819">
    <property type="entry name" value="VOC"/>
    <property type="match status" value="1"/>
</dbReference>
<dbReference type="RefSeq" id="WP_091480840.1">
    <property type="nucleotide sequence ID" value="NZ_BJYC01000010.1"/>
</dbReference>
<dbReference type="InterPro" id="IPR037523">
    <property type="entry name" value="VOC_core"/>
</dbReference>
<dbReference type="InterPro" id="IPR029068">
    <property type="entry name" value="Glyas_Bleomycin-R_OHBP_Dase"/>
</dbReference>
<evidence type="ECO:0000313" key="3">
    <source>
        <dbReference type="EMBL" id="SEK85810.1"/>
    </source>
</evidence>
<dbReference type="PANTHER" id="PTHR43048:SF3">
    <property type="entry name" value="METHYLMALONYL-COA EPIMERASE, MITOCHONDRIAL"/>
    <property type="match status" value="1"/>
</dbReference>
<keyword evidence="1" id="KW-0479">Metal-binding</keyword>
<dbReference type="GO" id="GO:0004493">
    <property type="term" value="F:methylmalonyl-CoA epimerase activity"/>
    <property type="evidence" value="ECO:0007669"/>
    <property type="project" value="TreeGrafter"/>
</dbReference>
<gene>
    <name evidence="3" type="ORF">SAMN04488099_107115</name>
</gene>
<dbReference type="EMBL" id="FNZU01000007">
    <property type="protein sequence ID" value="SEK85810.1"/>
    <property type="molecule type" value="Genomic_DNA"/>
</dbReference>
<dbReference type="Proteomes" id="UP000199081">
    <property type="component" value="Unassembled WGS sequence"/>
</dbReference>
<evidence type="ECO:0000313" key="4">
    <source>
        <dbReference type="Proteomes" id="UP000199081"/>
    </source>
</evidence>
<evidence type="ECO:0000256" key="1">
    <source>
        <dbReference type="ARBA" id="ARBA00022723"/>
    </source>
</evidence>
<dbReference type="GO" id="GO:0016829">
    <property type="term" value="F:lyase activity"/>
    <property type="evidence" value="ECO:0007669"/>
    <property type="project" value="UniProtKB-KW"/>
</dbReference>
<protein>
    <submittedName>
        <fullName evidence="3">Lactoylglutathione lyase</fullName>
    </submittedName>
</protein>
<dbReference type="STRING" id="426702.SAMN04488099_107115"/>
<dbReference type="CDD" id="cd06587">
    <property type="entry name" value="VOC"/>
    <property type="match status" value="1"/>
</dbReference>
<dbReference type="Gene3D" id="3.10.180.10">
    <property type="entry name" value="2,3-Dihydroxybiphenyl 1,2-Dioxygenase, domain 1"/>
    <property type="match status" value="1"/>
</dbReference>
<reference evidence="4" key="1">
    <citation type="submission" date="2016-10" db="EMBL/GenBank/DDBJ databases">
        <authorList>
            <person name="Varghese N."/>
            <person name="Submissions S."/>
        </authorList>
    </citation>
    <scope>NUCLEOTIDE SEQUENCE [LARGE SCALE GENOMIC DNA]</scope>
    <source>
        <strain evidence="4">DSM 19183</strain>
    </source>
</reference>
<proteinExistence type="predicted"/>
<evidence type="ECO:0000259" key="2">
    <source>
        <dbReference type="PROSITE" id="PS51819"/>
    </source>
</evidence>
<dbReference type="AlphaFoldDB" id="A0A1H7KH25"/>
<dbReference type="InterPro" id="IPR004360">
    <property type="entry name" value="Glyas_Fos-R_dOase_dom"/>
</dbReference>
<keyword evidence="4" id="KW-1185">Reference proteome</keyword>
<dbReference type="OrthoDB" id="375220at2"/>
<name>A0A1H7KH25_9LACT</name>
<dbReference type="InterPro" id="IPR051785">
    <property type="entry name" value="MMCE/EMCE_epimerase"/>
</dbReference>
<dbReference type="GO" id="GO:0046491">
    <property type="term" value="P:L-methylmalonyl-CoA metabolic process"/>
    <property type="evidence" value="ECO:0007669"/>
    <property type="project" value="TreeGrafter"/>
</dbReference>
<dbReference type="SUPFAM" id="SSF54593">
    <property type="entry name" value="Glyoxalase/Bleomycin resistance protein/Dihydroxybiphenyl dioxygenase"/>
    <property type="match status" value="1"/>
</dbReference>
<dbReference type="Pfam" id="PF00903">
    <property type="entry name" value="Glyoxalase"/>
    <property type="match status" value="1"/>
</dbReference>
<dbReference type="GO" id="GO:0046872">
    <property type="term" value="F:metal ion binding"/>
    <property type="evidence" value="ECO:0007669"/>
    <property type="project" value="UniProtKB-KW"/>
</dbReference>
<keyword evidence="3" id="KW-0456">Lyase</keyword>
<dbReference type="PANTHER" id="PTHR43048">
    <property type="entry name" value="METHYLMALONYL-COA EPIMERASE"/>
    <property type="match status" value="1"/>
</dbReference>